<organism evidence="2 3">
    <name type="scientific">Telmatocola sphagniphila</name>
    <dbReference type="NCBI Taxonomy" id="1123043"/>
    <lineage>
        <taxon>Bacteria</taxon>
        <taxon>Pseudomonadati</taxon>
        <taxon>Planctomycetota</taxon>
        <taxon>Planctomycetia</taxon>
        <taxon>Gemmatales</taxon>
        <taxon>Gemmataceae</taxon>
    </lineage>
</organism>
<keyword evidence="3" id="KW-1185">Reference proteome</keyword>
<dbReference type="KEGG" id="tsph:KIH39_09625"/>
<dbReference type="SUPFAM" id="SSF52317">
    <property type="entry name" value="Class I glutamine amidotransferase-like"/>
    <property type="match status" value="1"/>
</dbReference>
<feature type="domain" description="ThuA-like" evidence="1">
    <location>
        <begin position="33"/>
        <end position="167"/>
    </location>
</feature>
<dbReference type="InterPro" id="IPR029062">
    <property type="entry name" value="Class_I_gatase-like"/>
</dbReference>
<dbReference type="Proteomes" id="UP000676194">
    <property type="component" value="Chromosome"/>
</dbReference>
<protein>
    <submittedName>
        <fullName evidence="2">ThuA domain-containing protein</fullName>
    </submittedName>
</protein>
<dbReference type="RefSeq" id="WP_213499118.1">
    <property type="nucleotide sequence ID" value="NZ_CP074694.1"/>
</dbReference>
<proteinExistence type="predicted"/>
<dbReference type="Pfam" id="PF06283">
    <property type="entry name" value="ThuA"/>
    <property type="match status" value="1"/>
</dbReference>
<evidence type="ECO:0000313" key="2">
    <source>
        <dbReference type="EMBL" id="QVL34146.1"/>
    </source>
</evidence>
<name>A0A8E6BAH1_9BACT</name>
<dbReference type="AlphaFoldDB" id="A0A8E6BAH1"/>
<dbReference type="Gene3D" id="3.40.50.880">
    <property type="match status" value="1"/>
</dbReference>
<dbReference type="InterPro" id="IPR029010">
    <property type="entry name" value="ThuA-like"/>
</dbReference>
<evidence type="ECO:0000313" key="3">
    <source>
        <dbReference type="Proteomes" id="UP000676194"/>
    </source>
</evidence>
<reference evidence="2" key="1">
    <citation type="submission" date="2021-05" db="EMBL/GenBank/DDBJ databases">
        <title>Complete genome sequence of the cellulolytic planctomycete Telmatocola sphagniphila SP2T and characterization of the first cellulase from planctomycetes.</title>
        <authorList>
            <person name="Rakitin A.L."/>
            <person name="Beletsky A.V."/>
            <person name="Naumoff D.G."/>
            <person name="Kulichevskaya I.S."/>
            <person name="Mardanov A.V."/>
            <person name="Ravin N.V."/>
            <person name="Dedysh S.N."/>
        </authorList>
    </citation>
    <scope>NUCLEOTIDE SEQUENCE</scope>
    <source>
        <strain evidence="2">SP2T</strain>
    </source>
</reference>
<gene>
    <name evidence="2" type="ORF">KIH39_09625</name>
</gene>
<sequence>MTLDVFLEFKRDFPVRTANHGFLDFDYKKAGKRIDFGEDVLGGSFREHHGNWQQDSTRGLLVEKNKDHPVLKGVQDIWGLTDVYRTYKVGGSLPADCTPLVDGQPLLGRKPDDAINPKLIPLPVAWVRTWTGNTGKTARVFHTTMGSAEDYRNPGLRRLTVNAVYWCLNREKQIDPTSSVDPVGKYEPLPSGFDYAKLKVVPHPPSFYK</sequence>
<evidence type="ECO:0000259" key="1">
    <source>
        <dbReference type="Pfam" id="PF06283"/>
    </source>
</evidence>
<dbReference type="EMBL" id="CP074694">
    <property type="protein sequence ID" value="QVL34146.1"/>
    <property type="molecule type" value="Genomic_DNA"/>
</dbReference>
<accession>A0A8E6BAH1</accession>